<comment type="caution">
    <text evidence="6">The sequence shown here is derived from an EMBL/GenBank/DDBJ whole genome shotgun (WGS) entry which is preliminary data.</text>
</comment>
<feature type="region of interest" description="Disordered" evidence="3">
    <location>
        <begin position="267"/>
        <end position="334"/>
    </location>
</feature>
<dbReference type="SMART" id="SM01411">
    <property type="entry name" value="Ephrin_rec_like"/>
    <property type="match status" value="16"/>
</dbReference>
<feature type="repeat" description="TNFR-Cys" evidence="1">
    <location>
        <begin position="1248"/>
        <end position="1286"/>
    </location>
</feature>
<dbReference type="OrthoDB" id="195103at2759"/>
<dbReference type="SUPFAM" id="SSF51126">
    <property type="entry name" value="Pectin lyase-like"/>
    <property type="match status" value="1"/>
</dbReference>
<evidence type="ECO:0000259" key="5">
    <source>
        <dbReference type="PROSITE" id="PS50050"/>
    </source>
</evidence>
<accession>A0A9W6ZTN2</accession>
<dbReference type="Pfam" id="PF06011">
    <property type="entry name" value="TRP"/>
    <property type="match status" value="1"/>
</dbReference>
<organism evidence="6 7">
    <name type="scientific">Triparma laevis f. longispina</name>
    <dbReference type="NCBI Taxonomy" id="1714387"/>
    <lineage>
        <taxon>Eukaryota</taxon>
        <taxon>Sar</taxon>
        <taxon>Stramenopiles</taxon>
        <taxon>Ochrophyta</taxon>
        <taxon>Bolidophyceae</taxon>
        <taxon>Parmales</taxon>
        <taxon>Triparmaceae</taxon>
        <taxon>Triparma</taxon>
    </lineage>
</organism>
<feature type="region of interest" description="Disordered" evidence="3">
    <location>
        <begin position="152"/>
        <end position="178"/>
    </location>
</feature>
<evidence type="ECO:0000256" key="1">
    <source>
        <dbReference type="PROSITE-ProRule" id="PRU00206"/>
    </source>
</evidence>
<keyword evidence="1" id="KW-1015">Disulfide bond</keyword>
<evidence type="ECO:0000256" key="4">
    <source>
        <dbReference type="SAM" id="Phobius"/>
    </source>
</evidence>
<dbReference type="InterPro" id="IPR010308">
    <property type="entry name" value="TRP_C"/>
</dbReference>
<dbReference type="SUPFAM" id="SSF57184">
    <property type="entry name" value="Growth factor receptor domain"/>
    <property type="match status" value="4"/>
</dbReference>
<dbReference type="InterPro" id="IPR009030">
    <property type="entry name" value="Growth_fac_rcpt_cys_sf"/>
</dbReference>
<evidence type="ECO:0000313" key="6">
    <source>
        <dbReference type="EMBL" id="GMH56379.1"/>
    </source>
</evidence>
<feature type="domain" description="TNFR-Cys" evidence="5">
    <location>
        <begin position="1248"/>
        <end position="1286"/>
    </location>
</feature>
<dbReference type="InterPro" id="IPR011050">
    <property type="entry name" value="Pectin_lyase_fold/virulence"/>
</dbReference>
<feature type="compositionally biased region" description="Basic and acidic residues" evidence="3">
    <location>
        <begin position="310"/>
        <end position="325"/>
    </location>
</feature>
<keyword evidence="4" id="KW-0472">Membrane</keyword>
<evidence type="ECO:0000313" key="7">
    <source>
        <dbReference type="Proteomes" id="UP001165122"/>
    </source>
</evidence>
<feature type="region of interest" description="Disordered" evidence="3">
    <location>
        <begin position="2255"/>
        <end position="2340"/>
    </location>
</feature>
<protein>
    <recommendedName>
        <fullName evidence="5">TNFR-Cys domain-containing protein</fullName>
    </recommendedName>
</protein>
<dbReference type="Gene3D" id="2.10.220.10">
    <property type="entry name" value="Hormone Receptor, Insulin-like Growth Factor Receptor 1, Chain A, domain 2"/>
    <property type="match status" value="1"/>
</dbReference>
<dbReference type="EMBL" id="BRXW01000452">
    <property type="protein sequence ID" value="GMH56379.1"/>
    <property type="molecule type" value="Genomic_DNA"/>
</dbReference>
<feature type="coiled-coil region" evidence="2">
    <location>
        <begin position="220"/>
        <end position="262"/>
    </location>
</feature>
<feature type="disulfide bond" evidence="1">
    <location>
        <begin position="1372"/>
        <end position="1385"/>
    </location>
</feature>
<reference evidence="7" key="1">
    <citation type="journal article" date="2023" name="Commun. Biol.">
        <title>Genome analysis of Parmales, the sister group of diatoms, reveals the evolutionary specialization of diatoms from phago-mixotrophs to photoautotrophs.</title>
        <authorList>
            <person name="Ban H."/>
            <person name="Sato S."/>
            <person name="Yoshikawa S."/>
            <person name="Yamada K."/>
            <person name="Nakamura Y."/>
            <person name="Ichinomiya M."/>
            <person name="Sato N."/>
            <person name="Blanc-Mathieu R."/>
            <person name="Endo H."/>
            <person name="Kuwata A."/>
            <person name="Ogata H."/>
        </authorList>
    </citation>
    <scope>NUCLEOTIDE SEQUENCE [LARGE SCALE GENOMIC DNA]</scope>
    <source>
        <strain evidence="7">NIES 3700</strain>
    </source>
</reference>
<keyword evidence="4" id="KW-0812">Transmembrane</keyword>
<feature type="repeat" description="TNFR-Cys" evidence="1">
    <location>
        <begin position="1355"/>
        <end position="1393"/>
    </location>
</feature>
<feature type="transmembrane region" description="Helical" evidence="4">
    <location>
        <begin position="2200"/>
        <end position="2221"/>
    </location>
</feature>
<keyword evidence="7" id="KW-1185">Reference proteome</keyword>
<dbReference type="Pfam" id="PF07699">
    <property type="entry name" value="Ephrin_rec_like"/>
    <property type="match status" value="1"/>
</dbReference>
<keyword evidence="2" id="KW-0175">Coiled coil</keyword>
<evidence type="ECO:0000256" key="2">
    <source>
        <dbReference type="SAM" id="Coils"/>
    </source>
</evidence>
<dbReference type="SMART" id="SM00208">
    <property type="entry name" value="TNFR"/>
    <property type="match status" value="7"/>
</dbReference>
<dbReference type="PROSITE" id="PS50050">
    <property type="entry name" value="TNFR_NGFR_2"/>
    <property type="match status" value="2"/>
</dbReference>
<feature type="domain" description="TNFR-Cys" evidence="5">
    <location>
        <begin position="1355"/>
        <end position="1393"/>
    </location>
</feature>
<feature type="transmembrane region" description="Helical" evidence="4">
    <location>
        <begin position="1996"/>
        <end position="2019"/>
    </location>
</feature>
<feature type="transmembrane region" description="Helical" evidence="4">
    <location>
        <begin position="2048"/>
        <end position="2069"/>
    </location>
</feature>
<feature type="disulfide bond" evidence="1">
    <location>
        <begin position="1268"/>
        <end position="1286"/>
    </location>
</feature>
<gene>
    <name evidence="6" type="ORF">TrLO_g10336</name>
</gene>
<proteinExistence type="predicted"/>
<feature type="transmembrane region" description="Helical" evidence="4">
    <location>
        <begin position="1872"/>
        <end position="1893"/>
    </location>
</feature>
<feature type="compositionally biased region" description="Basic and acidic residues" evidence="3">
    <location>
        <begin position="267"/>
        <end position="297"/>
    </location>
</feature>
<dbReference type="Proteomes" id="UP001165122">
    <property type="component" value="Unassembled WGS sequence"/>
</dbReference>
<feature type="transmembrane region" description="Helical" evidence="4">
    <location>
        <begin position="2160"/>
        <end position="2179"/>
    </location>
</feature>
<feature type="transmembrane region" description="Helical" evidence="4">
    <location>
        <begin position="500"/>
        <end position="522"/>
    </location>
</feature>
<feature type="non-terminal residue" evidence="6">
    <location>
        <position position="2340"/>
    </location>
</feature>
<dbReference type="Gene3D" id="2.10.50.10">
    <property type="entry name" value="Tumor Necrosis Factor Receptor, subunit A, domain 2"/>
    <property type="match status" value="7"/>
</dbReference>
<sequence length="2340" mass="249741">PPPSNINLPNASQASFLLSQQDQIRRHQIEFQKQQALQNHMNQLNSQQQYQQNVTAPPPGLSSPPGLRHQSSPTHTHSSHSLTSSPASYPQPSPYEHAVSEWDDPPAANAPPSNNNATAQLKQMQLLQQQMLEKEKAAAALAAKKLKQQQNLLKQKEEMERKKKEREENEEKKREEELRVLSESLIRAQEAENIILASHAKQLELEEAKRKENVKAYYAKKEQEQILAEQQRLLAEHNELRVRRLEEEKIFERERVEKEMRERIRREQQAKIQQEHNIAKKRQAENKKRAKSDDHIKTTSKQKPSKQKTQNKDKDKASNKAKSKDSPPSPPTAPLISSDLALKASLYMSQIHTLLTSVFRLISKAHSYAYISISNFNVMWPFLFPFVFQTLIKFQAEYLGSPQWAPVCLWYSFLIQNFYGESDYTSLPTSLLLWVLRAVTPIMFLMEGVSEKCFVLGLSGSELLAVSGLLASIKRGHVFHPISLGFLGVYILVMSCIEEFTLISTLLQYFFFVTWLNVFYLVDHQNYLSSSSIAPYDGDEVILQPGTLTPDSTSVALGVMIFLSKAVSLTCDSTSTTCVLNGNREVQIMQAYFVAIEEVTLTRIKFYKGKAVAGSSSMDDGGAIFLSGPTLILNKCYFHWNYATQRGGAIYVNGGRITLHGTSFAGSTTANSAGLIGDEIYRDASGAGTVILTNSCPEGYEGPATQGSAIEATGSVIGSSYKYSYTCTTICPAGKYSENGNAGDCTWCPDGKFLADTGTLDPLLHDSPDDCQDCGAGYYAEDIATGPCTFCPAGKYRLNNGNAACTDCPQGKYNDHVPSGSFGDQTYHDSLNDCESCEPGKYETNTGVTSCTNCDAGRYNELSGKTAVSDCLLCGVGTYGPDEGHSSACANCDIGKYAPSTGLSSCTACISGKYSSYPSPSNPLPISQCTDCPSGTYQASQGSSSCRECEAGKYAQTAGTTVCSNCDAGKTSSGGSDDCDPCETGKYSTAGLEECRNCEAENGYVSPAGASECDFCGPGQYARTNAICANCLPGTYSVGGTNSCTSCDAGKVASGDAAQSCEYCGPGKFANTDTNSCENCGLGTFSLGGSNSCTSCVDSDGEVGSSVGASACELCGPGKAAIEGQCASCPAGKYSEGGTNECSICPSNKYSGEAGWSSCQPCNPGYIPNGPNDSCDQCAAGKLGQFGSTLCALCQDGKYSQPGSSSCATIPAGQKVTTTTVGSFDLRTGYSPCAAGTYSLGNSDDCTPCESGEQSDAGAAGCVPCAICAPGKYKAFDCSTTSDTQCTICALGKASMGDEETSCTACSGNGKYSDQTEASVCKTAPAGKKPTENRQNIEDCPAGKYSIGGAEDCSDCGDGERSNDGAAGCSTCAVCEPGKYKASDCTAIAETQCTSCVKGKASMGGDVVACDACDSNGQYSDEDNASVCKTSAAGKKPTENREDIENCAAGRYSVGAADVCEACESGETSAAGAAGCSTCATCSVGRYKISDCTISSETDCGDCVAGKASMGGDATTCDDCDGEGQYSDDSLAAACKIAPAGYKPADDHDGLEQCLKNFFSIGASSSCSPCENGGHSLPGAAACEACSSGKFYNEESIKCENCPPGMYSPSGASSLGNCQACEDPGSYSTAGSAACSLAPSGYIPTSSRFALQKCDVGTYSEGLADECKPCPEGFVSQAGSAACSPCPQYQRQDPGNLTKCVCNDSFEREDGDGDSQCTCKPGETLAGTTCVVCDLNKFKSIFEVESCTACDLVLVGGITRQTSSTSADQCVCPAGTFKDGKICRDVPRGVNSTKIGMSLHDMALETGFWRTSGNSTVIRECLVEEACKGGSNSTDQCRDHHWGPLCDRCDERYSKSVYGICQACSGTASDTLYTLLALFILAVIMACIWSFVIKKMFKKNSIRSLKTGVKIMFSGWQIIVNIPSVVPNIIVPENFEKVLTAMQFLTFDLFTIVSIRCWTLATNFYHHLLTATIAPVFLCMLLAALALAMKKRKNQFLTIALALTYLTFPTVSTTLMKFFPCDEMDDGEKWLRADYSISCKAWDRTSMAIFSVVMVGVYPIGVPALYFYLLAKNKARIKRPIDEREEDDSIIGISFLFESYKPEFWWFELAETTRRLLMTGILSVIEPGSETQLFAGILLSMLACVMTAWCSPYIDRRDNIIAVSMNLQIALITLTALALKRQIEGVGGDTEDSGYDEKGIGVLLIIYSMINVIIFLFYGWAEVNSESKSADTVAAKLIKKGGDALSFKQASMKKKGLSSKALPRPSGLAPPAPGFSPPPPPVAEVEEGGGGLGFGVEEGEGKRGEEKGVELLDFNRQSSETSFEYENPMANPAAKGRGGR</sequence>
<feature type="transmembrane region" description="Helical" evidence="4">
    <location>
        <begin position="1967"/>
        <end position="1989"/>
    </location>
</feature>
<feature type="disulfide bond" evidence="1">
    <location>
        <begin position="1375"/>
        <end position="1393"/>
    </location>
</feature>
<feature type="compositionally biased region" description="Low complexity" evidence="3">
    <location>
        <begin position="105"/>
        <end position="117"/>
    </location>
</feature>
<feature type="disulfide bond" evidence="1">
    <location>
        <begin position="1265"/>
        <end position="1278"/>
    </location>
</feature>
<dbReference type="PANTHER" id="PTHR46967">
    <property type="entry name" value="INSULIN-LIKE GROWTH FACTOR BINDING PROTEIN,N-TERMINAL"/>
    <property type="match status" value="1"/>
</dbReference>
<feature type="compositionally biased region" description="Low complexity" evidence="3">
    <location>
        <begin position="42"/>
        <end position="53"/>
    </location>
</feature>
<dbReference type="InterPro" id="IPR001368">
    <property type="entry name" value="TNFR/NGFR_Cys_rich_reg"/>
</dbReference>
<feature type="compositionally biased region" description="Basic and acidic residues" evidence="3">
    <location>
        <begin position="154"/>
        <end position="178"/>
    </location>
</feature>
<keyword evidence="4" id="KW-1133">Transmembrane helix</keyword>
<dbReference type="InterPro" id="IPR011641">
    <property type="entry name" value="Tyr-kin_ephrin_A/B_rcpt-like"/>
</dbReference>
<name>A0A9W6ZTN2_9STRA</name>
<feature type="compositionally biased region" description="Polar residues" evidence="3">
    <location>
        <begin position="32"/>
        <end position="41"/>
    </location>
</feature>
<dbReference type="PANTHER" id="PTHR46967:SF2">
    <property type="entry name" value="SUSHI, VON WILLEBRAND FACTOR TYPE A, EGF AND PENTRAXIN DOMAIN-CONTAINING PROTEIN 1-LIKE"/>
    <property type="match status" value="1"/>
</dbReference>
<feature type="transmembrane region" description="Helical" evidence="4">
    <location>
        <begin position="477"/>
        <end position="493"/>
    </location>
</feature>
<feature type="compositionally biased region" description="Low complexity" evidence="3">
    <location>
        <begin position="63"/>
        <end position="90"/>
    </location>
</feature>
<feature type="compositionally biased region" description="Polar residues" evidence="3">
    <location>
        <begin position="2315"/>
        <end position="2324"/>
    </location>
</feature>
<feature type="compositionally biased region" description="Pro residues" evidence="3">
    <location>
        <begin position="2268"/>
        <end position="2282"/>
    </location>
</feature>
<comment type="caution">
    <text evidence="1">Lacks conserved residue(s) required for the propagation of feature annotation.</text>
</comment>
<feature type="region of interest" description="Disordered" evidence="3">
    <location>
        <begin position="32"/>
        <end position="117"/>
    </location>
</feature>
<feature type="compositionally biased region" description="Basic and acidic residues" evidence="3">
    <location>
        <begin position="2299"/>
        <end position="2310"/>
    </location>
</feature>
<evidence type="ECO:0000256" key="3">
    <source>
        <dbReference type="SAM" id="MobiDB-lite"/>
    </source>
</evidence>